<reference evidence="1" key="1">
    <citation type="submission" date="2023-03" db="EMBL/GenBank/DDBJ databases">
        <title>Massive genome expansion in bonnet fungi (Mycena s.s.) driven by repeated elements and novel gene families across ecological guilds.</title>
        <authorList>
            <consortium name="Lawrence Berkeley National Laboratory"/>
            <person name="Harder C.B."/>
            <person name="Miyauchi S."/>
            <person name="Viragh M."/>
            <person name="Kuo A."/>
            <person name="Thoen E."/>
            <person name="Andreopoulos B."/>
            <person name="Lu D."/>
            <person name="Skrede I."/>
            <person name="Drula E."/>
            <person name="Henrissat B."/>
            <person name="Morin E."/>
            <person name="Kohler A."/>
            <person name="Barry K."/>
            <person name="LaButti K."/>
            <person name="Morin E."/>
            <person name="Salamov A."/>
            <person name="Lipzen A."/>
            <person name="Mereny Z."/>
            <person name="Hegedus B."/>
            <person name="Baldrian P."/>
            <person name="Stursova M."/>
            <person name="Weitz H."/>
            <person name="Taylor A."/>
            <person name="Grigoriev I.V."/>
            <person name="Nagy L.G."/>
            <person name="Martin F."/>
            <person name="Kauserud H."/>
        </authorList>
    </citation>
    <scope>NUCLEOTIDE SEQUENCE</scope>
    <source>
        <strain evidence="1">9144</strain>
    </source>
</reference>
<comment type="caution">
    <text evidence="1">The sequence shown here is derived from an EMBL/GenBank/DDBJ whole genome shotgun (WGS) entry which is preliminary data.</text>
</comment>
<dbReference type="EMBL" id="JARJCW010000065">
    <property type="protein sequence ID" value="KAJ7199998.1"/>
    <property type="molecule type" value="Genomic_DNA"/>
</dbReference>
<dbReference type="AlphaFoldDB" id="A0AAD6Y8Y8"/>
<protein>
    <submittedName>
        <fullName evidence="1">Uncharacterized protein</fullName>
    </submittedName>
</protein>
<evidence type="ECO:0000313" key="2">
    <source>
        <dbReference type="Proteomes" id="UP001219525"/>
    </source>
</evidence>
<dbReference type="Proteomes" id="UP001219525">
    <property type="component" value="Unassembled WGS sequence"/>
</dbReference>
<gene>
    <name evidence="1" type="ORF">GGX14DRAFT_401004</name>
</gene>
<organism evidence="1 2">
    <name type="scientific">Mycena pura</name>
    <dbReference type="NCBI Taxonomy" id="153505"/>
    <lineage>
        <taxon>Eukaryota</taxon>
        <taxon>Fungi</taxon>
        <taxon>Dikarya</taxon>
        <taxon>Basidiomycota</taxon>
        <taxon>Agaricomycotina</taxon>
        <taxon>Agaricomycetes</taxon>
        <taxon>Agaricomycetidae</taxon>
        <taxon>Agaricales</taxon>
        <taxon>Marasmiineae</taxon>
        <taxon>Mycenaceae</taxon>
        <taxon>Mycena</taxon>
    </lineage>
</organism>
<proteinExistence type="predicted"/>
<keyword evidence="2" id="KW-1185">Reference proteome</keyword>
<accession>A0AAD6Y8Y8</accession>
<evidence type="ECO:0000313" key="1">
    <source>
        <dbReference type="EMBL" id="KAJ7199998.1"/>
    </source>
</evidence>
<name>A0AAD6Y8Y8_9AGAR</name>
<sequence>MCHTYYMLLTPGHTCPDLSTSSLIGLASPPARAALSKRVAPSKPRRELFISTSRKRKPELTASEAALLLLLVAIHQPAYAPGSIPKLARAGATPAVSAAAEVAHPCCPLAFAIAVAKWKATGSLDQGNDCAQEFRNLECGMHALNSMTIGVLRLVIDVLGGAQQPGSASAAARSQSPLYKIMTYFLCRIIAACK</sequence>